<proteinExistence type="predicted"/>
<organism evidence="1">
    <name type="scientific">Nonomuraea gerenzanensis</name>
    <dbReference type="NCBI Taxonomy" id="93944"/>
    <lineage>
        <taxon>Bacteria</taxon>
        <taxon>Bacillati</taxon>
        <taxon>Actinomycetota</taxon>
        <taxon>Actinomycetes</taxon>
        <taxon>Streptosporangiales</taxon>
        <taxon>Streptosporangiaceae</taxon>
        <taxon>Nonomuraea</taxon>
    </lineage>
</organism>
<accession>A0A1M4E690</accession>
<dbReference type="AlphaFoldDB" id="A0A1M4E690"/>
<dbReference type="EMBL" id="LT559118">
    <property type="protein sequence ID" value="SBO94375.1"/>
    <property type="molecule type" value="Genomic_DNA"/>
</dbReference>
<evidence type="ECO:0000313" key="1">
    <source>
        <dbReference type="EMBL" id="SBO94375.1"/>
    </source>
</evidence>
<protein>
    <submittedName>
        <fullName evidence="1">Uncharacterized protein</fullName>
    </submittedName>
</protein>
<sequence length="43" mass="4817">MPGPDPTITAPGMIRSFTLLPCMTPTTVRRHIDVKVKEAHEDR</sequence>
<reference evidence="1" key="1">
    <citation type="submission" date="2016-04" db="EMBL/GenBank/DDBJ databases">
        <authorList>
            <person name="Evans L.H."/>
            <person name="Alamgir A."/>
            <person name="Owens N."/>
            <person name="Weber N.D."/>
            <person name="Virtaneva K."/>
            <person name="Barbian K."/>
            <person name="Babar A."/>
            <person name="Rosenke K."/>
        </authorList>
    </citation>
    <scope>NUCLEOTIDE SEQUENCE</scope>
    <source>
        <strain evidence="1">Nono1</strain>
    </source>
</reference>
<gene>
    <name evidence="1" type="ORF">BN4615_P3891</name>
</gene>
<name>A0A1M4E690_9ACTN</name>